<evidence type="ECO:0000259" key="2">
    <source>
        <dbReference type="Pfam" id="PF13649"/>
    </source>
</evidence>
<dbReference type="Pfam" id="PF13649">
    <property type="entry name" value="Methyltransf_25"/>
    <property type="match status" value="1"/>
</dbReference>
<keyword evidence="3" id="KW-0808">Transferase</keyword>
<evidence type="ECO:0000256" key="1">
    <source>
        <dbReference type="ARBA" id="ARBA00022833"/>
    </source>
</evidence>
<dbReference type="Gene3D" id="3.40.50.10320">
    <property type="entry name" value="LmbE-like"/>
    <property type="match status" value="1"/>
</dbReference>
<dbReference type="CDD" id="cd02440">
    <property type="entry name" value="AdoMet_MTases"/>
    <property type="match status" value="1"/>
</dbReference>
<feature type="domain" description="Methyltransferase" evidence="2">
    <location>
        <begin position="298"/>
        <end position="393"/>
    </location>
</feature>
<evidence type="ECO:0000313" key="4">
    <source>
        <dbReference type="Proteomes" id="UP000642107"/>
    </source>
</evidence>
<gene>
    <name evidence="3" type="ORF">IGS67_11310</name>
</gene>
<dbReference type="GO" id="GO:0032259">
    <property type="term" value="P:methylation"/>
    <property type="evidence" value="ECO:0007669"/>
    <property type="project" value="UniProtKB-KW"/>
</dbReference>
<dbReference type="SUPFAM" id="SSF102588">
    <property type="entry name" value="LmbE-like"/>
    <property type="match status" value="1"/>
</dbReference>
<dbReference type="InterPro" id="IPR029063">
    <property type="entry name" value="SAM-dependent_MTases_sf"/>
</dbReference>
<dbReference type="InterPro" id="IPR024078">
    <property type="entry name" value="LmbE-like_dom_sf"/>
</dbReference>
<reference evidence="3 4" key="1">
    <citation type="submission" date="2020-09" db="EMBL/GenBank/DDBJ databases">
        <title>Flavimobilis rhizosphaerae sp. nov., isolated from rhizosphere soil of Spartina alterniflora.</title>
        <authorList>
            <person name="Hanqin C."/>
        </authorList>
    </citation>
    <scope>NUCLEOTIDE SEQUENCE [LARGE SCALE GENOMIC DNA]</scope>
    <source>
        <strain evidence="3 4">GY 10621</strain>
    </source>
</reference>
<dbReference type="Gene3D" id="3.40.50.150">
    <property type="entry name" value="Vaccinia Virus protein VP39"/>
    <property type="match status" value="1"/>
</dbReference>
<dbReference type="Pfam" id="PF02585">
    <property type="entry name" value="PIG-L"/>
    <property type="match status" value="1"/>
</dbReference>
<accession>A0ABR9DSK9</accession>
<dbReference type="GO" id="GO:0008168">
    <property type="term" value="F:methyltransferase activity"/>
    <property type="evidence" value="ECO:0007669"/>
    <property type="project" value="UniProtKB-KW"/>
</dbReference>
<dbReference type="EMBL" id="JACZDF010000006">
    <property type="protein sequence ID" value="MBD9700073.1"/>
    <property type="molecule type" value="Genomic_DNA"/>
</dbReference>
<comment type="caution">
    <text evidence="3">The sequence shown here is derived from an EMBL/GenBank/DDBJ whole genome shotgun (WGS) entry which is preliminary data.</text>
</comment>
<dbReference type="InterPro" id="IPR003737">
    <property type="entry name" value="GlcNAc_PI_deacetylase-related"/>
</dbReference>
<dbReference type="SUPFAM" id="SSF53335">
    <property type="entry name" value="S-adenosyl-L-methionine-dependent methyltransferases"/>
    <property type="match status" value="1"/>
</dbReference>
<keyword evidence="3" id="KW-0489">Methyltransferase</keyword>
<sequence>MVTFDAAEPGTDARAWDAALTALPALALPAVDRVVVLAAHADDETLGAGGLLARLGASGVTLEVVCVTNGAASHAGVGRDELVATRRAELREALDVQCPGAQVHVLDHPDAATGAHRAGVRADLARVLDAGTGGARLLVVAPWRGDGHHDHRVVGEVAAELAAERGVHLWEYPVWLWHWGDPDAGLPDGARALVLRDAEVVAKMRALGAYESQTMPDATGAAPVLHARFLRHVVRDVETFVVTSARGAADRPERLGAEYFTELYGRREDPWRLGTRWYERRKRALTVASLPREDLGRVLEIGCSLGHLTVDLASRAREVVALDVAERAVEQARQRVADAGLADRVDVRVGSALDTLPDGPFDTVVVSEVGYYLSRTDLADLATRLLGVLAPAGCVVTCHWRHDVPEYPLTGDDARDVLARGLGLPRLVEHVEEDFVLDVLARDPRSVAALEGLT</sequence>
<dbReference type="PANTHER" id="PTHR12993:SF29">
    <property type="entry name" value="BLR3841 PROTEIN"/>
    <property type="match status" value="1"/>
</dbReference>
<dbReference type="RefSeq" id="WP_192281033.1">
    <property type="nucleotide sequence ID" value="NZ_JACZDF010000006.1"/>
</dbReference>
<dbReference type="PANTHER" id="PTHR12993">
    <property type="entry name" value="N-ACETYLGLUCOSAMINYL-PHOSPHATIDYLINOSITOL DE-N-ACETYLASE-RELATED"/>
    <property type="match status" value="1"/>
</dbReference>
<keyword evidence="4" id="KW-1185">Reference proteome</keyword>
<evidence type="ECO:0000313" key="3">
    <source>
        <dbReference type="EMBL" id="MBD9700073.1"/>
    </source>
</evidence>
<keyword evidence="1" id="KW-0862">Zinc</keyword>
<organism evidence="3 4">
    <name type="scientific">Flavimobilis rhizosphaerae</name>
    <dbReference type="NCBI Taxonomy" id="2775421"/>
    <lineage>
        <taxon>Bacteria</taxon>
        <taxon>Bacillati</taxon>
        <taxon>Actinomycetota</taxon>
        <taxon>Actinomycetes</taxon>
        <taxon>Micrococcales</taxon>
        <taxon>Jonesiaceae</taxon>
        <taxon>Flavimobilis</taxon>
    </lineage>
</organism>
<proteinExistence type="predicted"/>
<protein>
    <submittedName>
        <fullName evidence="3">Bifunctional PIG-L family deacetylase/class I SAM-dependent methyltransferase</fullName>
    </submittedName>
</protein>
<dbReference type="InterPro" id="IPR041698">
    <property type="entry name" value="Methyltransf_25"/>
</dbReference>
<dbReference type="Proteomes" id="UP000642107">
    <property type="component" value="Unassembled WGS sequence"/>
</dbReference>
<name>A0ABR9DSK9_9MICO</name>